<evidence type="ECO:0000313" key="4">
    <source>
        <dbReference type="EMBL" id="TGN74384.1"/>
    </source>
</evidence>
<gene>
    <name evidence="4" type="ORF">E5082_30270</name>
</gene>
<dbReference type="Gene3D" id="3.30.750.24">
    <property type="entry name" value="STAS domain"/>
    <property type="match status" value="1"/>
</dbReference>
<dbReference type="PROSITE" id="PS50801">
    <property type="entry name" value="STAS"/>
    <property type="match status" value="1"/>
</dbReference>
<accession>A0A4Z1CYY3</accession>
<reference evidence="4 5" key="1">
    <citation type="submission" date="2019-04" db="EMBL/GenBank/DDBJ databases">
        <title>Streptomyces sp. nov. Bv016 isolated from bark of Buahinia variegata.</title>
        <authorList>
            <person name="Kanchanasin P."/>
            <person name="Tanasupawat S."/>
            <person name="Yuki M."/>
            <person name="Kudo T."/>
        </authorList>
    </citation>
    <scope>NUCLEOTIDE SEQUENCE [LARGE SCALE GENOMIC DNA]</scope>
    <source>
        <strain evidence="4 5">JCM 4765</strain>
    </source>
</reference>
<dbReference type="GO" id="GO:0043856">
    <property type="term" value="F:anti-sigma factor antagonist activity"/>
    <property type="evidence" value="ECO:0007669"/>
    <property type="project" value="InterPro"/>
</dbReference>
<feature type="domain" description="STAS" evidence="3">
    <location>
        <begin position="19"/>
        <end position="114"/>
    </location>
</feature>
<comment type="caution">
    <text evidence="4">The sequence shown here is derived from an EMBL/GenBank/DDBJ whole genome shotgun (WGS) entry which is preliminary data.</text>
</comment>
<dbReference type="InterPro" id="IPR003658">
    <property type="entry name" value="Anti-sigma_ant"/>
</dbReference>
<protein>
    <recommendedName>
        <fullName evidence="2">Anti-sigma factor antagonist</fullName>
    </recommendedName>
</protein>
<dbReference type="CDD" id="cd07043">
    <property type="entry name" value="STAS_anti-anti-sigma_factors"/>
    <property type="match status" value="1"/>
</dbReference>
<dbReference type="RefSeq" id="WP_135794436.1">
    <property type="nucleotide sequence ID" value="NZ_JBEPFF010000018.1"/>
</dbReference>
<proteinExistence type="inferred from homology"/>
<dbReference type="Proteomes" id="UP000298513">
    <property type="component" value="Unassembled WGS sequence"/>
</dbReference>
<evidence type="ECO:0000259" key="3">
    <source>
        <dbReference type="PROSITE" id="PS50801"/>
    </source>
</evidence>
<dbReference type="Pfam" id="PF01740">
    <property type="entry name" value="STAS"/>
    <property type="match status" value="1"/>
</dbReference>
<evidence type="ECO:0000313" key="5">
    <source>
        <dbReference type="Proteomes" id="UP000298513"/>
    </source>
</evidence>
<dbReference type="AlphaFoldDB" id="A0A4Z1CYY3"/>
<evidence type="ECO:0000256" key="2">
    <source>
        <dbReference type="RuleBase" id="RU003749"/>
    </source>
</evidence>
<keyword evidence="5" id="KW-1185">Reference proteome</keyword>
<comment type="similarity">
    <text evidence="1 2">Belongs to the anti-sigma-factor antagonist family.</text>
</comment>
<evidence type="ECO:0000256" key="1">
    <source>
        <dbReference type="ARBA" id="ARBA00009013"/>
    </source>
</evidence>
<organism evidence="4 5">
    <name type="scientific">Streptomyces griseoluteus</name>
    <dbReference type="NCBI Taxonomy" id="29306"/>
    <lineage>
        <taxon>Bacteria</taxon>
        <taxon>Bacillati</taxon>
        <taxon>Actinomycetota</taxon>
        <taxon>Actinomycetes</taxon>
        <taxon>Kitasatosporales</taxon>
        <taxon>Streptomycetaceae</taxon>
        <taxon>Streptomyces</taxon>
    </lineage>
</organism>
<dbReference type="SUPFAM" id="SSF52091">
    <property type="entry name" value="SpoIIaa-like"/>
    <property type="match status" value="1"/>
</dbReference>
<dbReference type="InterPro" id="IPR036513">
    <property type="entry name" value="STAS_dom_sf"/>
</dbReference>
<sequence>MNSLLRIDTADTRSQATALTVTGPVDLANASVLEQTVDEALNHHPTVILDLTGVTFCDSSGLNTLIRLRRRAQHSGGELILAAPPPQMMRMLRITGADSVFTIHGSLAEAWQTHPASGTPPTE</sequence>
<dbReference type="EMBL" id="SRRU01000015">
    <property type="protein sequence ID" value="TGN74384.1"/>
    <property type="molecule type" value="Genomic_DNA"/>
</dbReference>
<dbReference type="PANTHER" id="PTHR33495:SF2">
    <property type="entry name" value="ANTI-SIGMA FACTOR ANTAGONIST TM_1081-RELATED"/>
    <property type="match status" value="1"/>
</dbReference>
<name>A0A4Z1CYY3_STRGP</name>
<dbReference type="PANTHER" id="PTHR33495">
    <property type="entry name" value="ANTI-SIGMA FACTOR ANTAGONIST TM_1081-RELATED-RELATED"/>
    <property type="match status" value="1"/>
</dbReference>
<dbReference type="NCBIfam" id="TIGR00377">
    <property type="entry name" value="ant_ant_sig"/>
    <property type="match status" value="1"/>
</dbReference>
<dbReference type="InterPro" id="IPR002645">
    <property type="entry name" value="STAS_dom"/>
</dbReference>